<evidence type="ECO:0000256" key="5">
    <source>
        <dbReference type="HAMAP-Rule" id="MF_00213"/>
    </source>
</evidence>
<evidence type="ECO:0000313" key="9">
    <source>
        <dbReference type="Proteomes" id="UP000298805"/>
    </source>
</evidence>
<evidence type="ECO:0000313" key="8">
    <source>
        <dbReference type="Proteomes" id="UP000272781"/>
    </source>
</evidence>
<accession>A0AAJ4RDH8</accession>
<proteinExistence type="inferred from homology"/>
<name>A0AAJ4RDH8_9BACT</name>
<dbReference type="GO" id="GO:0016151">
    <property type="term" value="F:nickel cation binding"/>
    <property type="evidence" value="ECO:0007669"/>
    <property type="project" value="UniProtKB-UniRule"/>
</dbReference>
<evidence type="ECO:0000256" key="3">
    <source>
        <dbReference type="ARBA" id="ARBA00022723"/>
    </source>
</evidence>
<dbReference type="GO" id="GO:0051604">
    <property type="term" value="P:protein maturation"/>
    <property type="evidence" value="ECO:0007669"/>
    <property type="project" value="InterPro"/>
</dbReference>
<keyword evidence="2 5" id="KW-0533">Nickel</keyword>
<dbReference type="Proteomes" id="UP000298805">
    <property type="component" value="Chromosome"/>
</dbReference>
<dbReference type="AlphaFoldDB" id="A0AAJ4RDH8"/>
<dbReference type="RefSeq" id="WP_123351652.1">
    <property type="nucleotide sequence ID" value="NZ_CP027432.2"/>
</dbReference>
<evidence type="ECO:0000256" key="1">
    <source>
        <dbReference type="ARBA" id="ARBA00010748"/>
    </source>
</evidence>
<dbReference type="PANTHER" id="PTHR34535">
    <property type="entry name" value="HYDROGENASE MATURATION FACTOR HYPA"/>
    <property type="match status" value="1"/>
</dbReference>
<dbReference type="PANTHER" id="PTHR34535:SF3">
    <property type="entry name" value="HYDROGENASE MATURATION FACTOR HYPA"/>
    <property type="match status" value="1"/>
</dbReference>
<keyword evidence="4 5" id="KW-0862">Zinc</keyword>
<organism evidence="7 8">
    <name type="scientific">Caminibacter pacificus</name>
    <dbReference type="NCBI Taxonomy" id="1424653"/>
    <lineage>
        <taxon>Bacteria</taxon>
        <taxon>Pseudomonadati</taxon>
        <taxon>Campylobacterota</taxon>
        <taxon>Epsilonproteobacteria</taxon>
        <taxon>Nautiliales</taxon>
        <taxon>Nautiliaceae</taxon>
        <taxon>Caminibacter</taxon>
    </lineage>
</organism>
<dbReference type="PIRSF" id="PIRSF004761">
    <property type="entry name" value="Hydrgn_mat_HypA"/>
    <property type="match status" value="1"/>
</dbReference>
<feature type="binding site" evidence="5">
    <location>
        <position position="70"/>
    </location>
    <ligand>
        <name>Zn(2+)</name>
        <dbReference type="ChEBI" id="CHEBI:29105"/>
    </ligand>
</feature>
<dbReference type="EMBL" id="RJVK01000001">
    <property type="protein sequence ID" value="ROR40738.1"/>
    <property type="molecule type" value="Genomic_DNA"/>
</dbReference>
<protein>
    <recommendedName>
        <fullName evidence="5">Hydrogenase maturation factor HypA</fullName>
    </recommendedName>
</protein>
<sequence length="111" mass="12685">MHELSIIQSMMKIVEKASNGKEVEKIVVKIGKMSGVEPYFLKESFDVFKENTVCKNAEMEIVEVDIKIECYSCGEISKVEGFDFRCPKCQSGKTKIISGEELYIDYIEIKE</sequence>
<feature type="binding site" evidence="5">
    <location>
        <position position="73"/>
    </location>
    <ligand>
        <name>Zn(2+)</name>
        <dbReference type="ChEBI" id="CHEBI:29105"/>
    </ligand>
</feature>
<gene>
    <name evidence="5 6" type="primary">hypA</name>
    <name evidence="6" type="ORF">C6V80_06040</name>
    <name evidence="7" type="ORF">EDC58_0218</name>
</gene>
<feature type="binding site" evidence="5">
    <location>
        <position position="2"/>
    </location>
    <ligand>
        <name>Ni(2+)</name>
        <dbReference type="ChEBI" id="CHEBI:49786"/>
    </ligand>
</feature>
<comment type="similarity">
    <text evidence="1 5">Belongs to the HypA/HybF family.</text>
</comment>
<reference evidence="6" key="3">
    <citation type="submission" date="2019-06" db="EMBL/GenBank/DDBJ databases">
        <title>A comparative analysis of the Nautiliaceae.</title>
        <authorList>
            <person name="Grosche A."/>
            <person name="Smedile F."/>
            <person name="Vetriani C."/>
        </authorList>
    </citation>
    <scope>NUCLEOTIDE SEQUENCE</scope>
    <source>
        <strain evidence="6">TB6</strain>
    </source>
</reference>
<keyword evidence="3 5" id="KW-0479">Metal-binding</keyword>
<evidence type="ECO:0000256" key="2">
    <source>
        <dbReference type="ARBA" id="ARBA00022596"/>
    </source>
</evidence>
<feature type="binding site" evidence="5">
    <location>
        <position position="89"/>
    </location>
    <ligand>
        <name>Zn(2+)</name>
        <dbReference type="ChEBI" id="CHEBI:29105"/>
    </ligand>
</feature>
<dbReference type="Pfam" id="PF01155">
    <property type="entry name" value="HypA"/>
    <property type="match status" value="1"/>
</dbReference>
<dbReference type="Gene3D" id="3.30.2320.80">
    <property type="match status" value="1"/>
</dbReference>
<evidence type="ECO:0000256" key="4">
    <source>
        <dbReference type="ARBA" id="ARBA00022833"/>
    </source>
</evidence>
<reference evidence="9" key="1">
    <citation type="submission" date="2018-03" db="EMBL/GenBank/DDBJ databases">
        <title>A comparative analysis of the Nautiliaceae.</title>
        <authorList>
            <person name="Grosche A."/>
            <person name="Smedile F."/>
            <person name="Vetriani C."/>
        </authorList>
    </citation>
    <scope>NUCLEOTIDE SEQUENCE [LARGE SCALE GENOMIC DNA]</scope>
    <source>
        <strain evidence="9">TB6</strain>
    </source>
</reference>
<dbReference type="EMBL" id="CP027432">
    <property type="protein sequence ID" value="QCI28535.1"/>
    <property type="molecule type" value="Genomic_DNA"/>
</dbReference>
<reference evidence="7 8" key="2">
    <citation type="submission" date="2018-11" db="EMBL/GenBank/DDBJ databases">
        <title>Genomic Encyclopedia of Type Strains, Phase IV (KMG-IV): sequencing the most valuable type-strain genomes for metagenomic binning, comparative biology and taxonomic classification.</title>
        <authorList>
            <person name="Goeker M."/>
        </authorList>
    </citation>
    <scope>NUCLEOTIDE SEQUENCE [LARGE SCALE GENOMIC DNA]</scope>
    <source>
        <strain evidence="7 8">DSM 27783</strain>
    </source>
</reference>
<dbReference type="PROSITE" id="PS01249">
    <property type="entry name" value="HYPA"/>
    <property type="match status" value="1"/>
</dbReference>
<evidence type="ECO:0000313" key="7">
    <source>
        <dbReference type="EMBL" id="ROR40738.1"/>
    </source>
</evidence>
<evidence type="ECO:0000313" key="6">
    <source>
        <dbReference type="EMBL" id="QCI28535.1"/>
    </source>
</evidence>
<dbReference type="HAMAP" id="MF_00213">
    <property type="entry name" value="HypA_HybF"/>
    <property type="match status" value="1"/>
</dbReference>
<comment type="function">
    <text evidence="5">Involved in the maturation of [NiFe] hydrogenases. Required for nickel insertion into the metal center of the hydrogenase.</text>
</comment>
<dbReference type="InterPro" id="IPR020538">
    <property type="entry name" value="Hydgase_Ni_incorp_HypA/HybF_CS"/>
</dbReference>
<dbReference type="Proteomes" id="UP000272781">
    <property type="component" value="Unassembled WGS sequence"/>
</dbReference>
<dbReference type="InterPro" id="IPR000688">
    <property type="entry name" value="HypA/HybF"/>
</dbReference>
<keyword evidence="9" id="KW-1185">Reference proteome</keyword>
<dbReference type="GO" id="GO:0008270">
    <property type="term" value="F:zinc ion binding"/>
    <property type="evidence" value="ECO:0007669"/>
    <property type="project" value="UniProtKB-UniRule"/>
</dbReference>
<feature type="binding site" evidence="5">
    <location>
        <position position="86"/>
    </location>
    <ligand>
        <name>Zn(2+)</name>
        <dbReference type="ChEBI" id="CHEBI:29105"/>
    </ligand>
</feature>
<dbReference type="NCBIfam" id="TIGR00100">
    <property type="entry name" value="hypA"/>
    <property type="match status" value="1"/>
</dbReference>